<dbReference type="InterPro" id="IPR033714">
    <property type="entry name" value="tRNA_bind_bactPheRS"/>
</dbReference>
<evidence type="ECO:0000256" key="5">
    <source>
        <dbReference type="ARBA" id="ARBA00022555"/>
    </source>
</evidence>
<dbReference type="CDD" id="cd00769">
    <property type="entry name" value="PheRS_beta_core"/>
    <property type="match status" value="1"/>
</dbReference>
<evidence type="ECO:0000256" key="10">
    <source>
        <dbReference type="ARBA" id="ARBA00022842"/>
    </source>
</evidence>
<dbReference type="PROSITE" id="PS51483">
    <property type="entry name" value="B5"/>
    <property type="match status" value="1"/>
</dbReference>
<keyword evidence="13 15" id="KW-0030">Aminoacyl-tRNA synthetase</keyword>
<keyword evidence="9 15" id="KW-0067">ATP-binding</keyword>
<keyword evidence="6 15" id="KW-0436">Ligase</keyword>
<dbReference type="GO" id="GO:0005524">
    <property type="term" value="F:ATP binding"/>
    <property type="evidence" value="ECO:0007669"/>
    <property type="project" value="UniProtKB-UniRule"/>
</dbReference>
<dbReference type="SMART" id="SM00874">
    <property type="entry name" value="B5"/>
    <property type="match status" value="1"/>
</dbReference>
<dbReference type="InterPro" id="IPR005146">
    <property type="entry name" value="B3/B4_tRNA-bd"/>
</dbReference>
<feature type="domain" description="TRNA-binding" evidence="17">
    <location>
        <begin position="42"/>
        <end position="155"/>
    </location>
</feature>
<dbReference type="PROSITE" id="PS51447">
    <property type="entry name" value="FDX_ACB"/>
    <property type="match status" value="1"/>
</dbReference>
<dbReference type="SUPFAM" id="SSF54991">
    <property type="entry name" value="Anticodon-binding domain of PheRS"/>
    <property type="match status" value="1"/>
</dbReference>
<keyword evidence="10 15" id="KW-0460">Magnesium</keyword>
<dbReference type="SUPFAM" id="SSF56037">
    <property type="entry name" value="PheT/TilS domain"/>
    <property type="match status" value="1"/>
</dbReference>
<dbReference type="PANTHER" id="PTHR10947:SF0">
    <property type="entry name" value="PHENYLALANINE--TRNA LIGASE BETA SUBUNIT"/>
    <property type="match status" value="1"/>
</dbReference>
<evidence type="ECO:0000256" key="11">
    <source>
        <dbReference type="ARBA" id="ARBA00022884"/>
    </source>
</evidence>
<evidence type="ECO:0000256" key="12">
    <source>
        <dbReference type="ARBA" id="ARBA00022917"/>
    </source>
</evidence>
<evidence type="ECO:0000259" key="19">
    <source>
        <dbReference type="PROSITE" id="PS51483"/>
    </source>
</evidence>
<keyword evidence="11 16" id="KW-0694">RNA-binding</keyword>
<keyword evidence="5 16" id="KW-0820">tRNA-binding</keyword>
<dbReference type="SMART" id="SM00896">
    <property type="entry name" value="FDX-ACB"/>
    <property type="match status" value="1"/>
</dbReference>
<dbReference type="Proteomes" id="UP000192393">
    <property type="component" value="Unassembled WGS sequence"/>
</dbReference>
<comment type="similarity">
    <text evidence="2 15">Belongs to the phenylalanyl-tRNA synthetase beta subunit family. Type 1 subfamily.</text>
</comment>
<name>A0A1W2BTT6_9FLAO</name>
<feature type="binding site" evidence="15">
    <location>
        <position position="479"/>
    </location>
    <ligand>
        <name>Mg(2+)</name>
        <dbReference type="ChEBI" id="CHEBI:18420"/>
        <note>shared with alpha subunit</note>
    </ligand>
</feature>
<keyword evidence="21" id="KW-1185">Reference proteome</keyword>
<evidence type="ECO:0000256" key="6">
    <source>
        <dbReference type="ARBA" id="ARBA00022598"/>
    </source>
</evidence>
<comment type="subunit">
    <text evidence="3 15">Tetramer of two alpha and two beta subunits.</text>
</comment>
<feature type="domain" description="B5" evidence="19">
    <location>
        <begin position="419"/>
        <end position="495"/>
    </location>
</feature>
<dbReference type="Gene3D" id="3.50.40.10">
    <property type="entry name" value="Phenylalanyl-trna Synthetase, Chain B, domain 3"/>
    <property type="match status" value="1"/>
</dbReference>
<comment type="catalytic activity">
    <reaction evidence="14 15">
        <text>tRNA(Phe) + L-phenylalanine + ATP = L-phenylalanyl-tRNA(Phe) + AMP + diphosphate + H(+)</text>
        <dbReference type="Rhea" id="RHEA:19413"/>
        <dbReference type="Rhea" id="RHEA-COMP:9668"/>
        <dbReference type="Rhea" id="RHEA-COMP:9699"/>
        <dbReference type="ChEBI" id="CHEBI:15378"/>
        <dbReference type="ChEBI" id="CHEBI:30616"/>
        <dbReference type="ChEBI" id="CHEBI:33019"/>
        <dbReference type="ChEBI" id="CHEBI:58095"/>
        <dbReference type="ChEBI" id="CHEBI:78442"/>
        <dbReference type="ChEBI" id="CHEBI:78531"/>
        <dbReference type="ChEBI" id="CHEBI:456215"/>
        <dbReference type="EC" id="6.1.1.20"/>
    </reaction>
</comment>
<evidence type="ECO:0000256" key="8">
    <source>
        <dbReference type="ARBA" id="ARBA00022741"/>
    </source>
</evidence>
<dbReference type="InterPro" id="IPR005147">
    <property type="entry name" value="tRNA_synthase_B5-dom"/>
</dbReference>
<dbReference type="InterPro" id="IPR045864">
    <property type="entry name" value="aa-tRNA-synth_II/BPL/LPL"/>
</dbReference>
<dbReference type="Pfam" id="PF17759">
    <property type="entry name" value="tRNA_synthFbeta"/>
    <property type="match status" value="1"/>
</dbReference>
<comment type="subcellular location">
    <subcellularLocation>
        <location evidence="1 15">Cytoplasm</location>
    </subcellularLocation>
</comment>
<evidence type="ECO:0000256" key="16">
    <source>
        <dbReference type="PROSITE-ProRule" id="PRU00209"/>
    </source>
</evidence>
<dbReference type="FunFam" id="3.50.40.10:FF:000001">
    <property type="entry name" value="Phenylalanine--tRNA ligase beta subunit"/>
    <property type="match status" value="1"/>
</dbReference>
<dbReference type="InterPro" id="IPR009061">
    <property type="entry name" value="DNA-bd_dom_put_sf"/>
</dbReference>
<dbReference type="GO" id="GO:0009328">
    <property type="term" value="C:phenylalanine-tRNA ligase complex"/>
    <property type="evidence" value="ECO:0007669"/>
    <property type="project" value="TreeGrafter"/>
</dbReference>
<dbReference type="HAMAP" id="MF_00283">
    <property type="entry name" value="Phe_tRNA_synth_beta1"/>
    <property type="match status" value="1"/>
</dbReference>
<dbReference type="CDD" id="cd02796">
    <property type="entry name" value="tRNA_bind_bactPheRS"/>
    <property type="match status" value="1"/>
</dbReference>
<dbReference type="Gene3D" id="3.30.930.10">
    <property type="entry name" value="Bira Bifunctional Protein, Domain 2"/>
    <property type="match status" value="1"/>
</dbReference>
<dbReference type="InterPro" id="IPR020825">
    <property type="entry name" value="Phe-tRNA_synthase-like_B3/B4"/>
</dbReference>
<evidence type="ECO:0000256" key="1">
    <source>
        <dbReference type="ARBA" id="ARBA00004496"/>
    </source>
</evidence>
<evidence type="ECO:0000256" key="2">
    <source>
        <dbReference type="ARBA" id="ARBA00008653"/>
    </source>
</evidence>
<gene>
    <name evidence="15" type="primary">pheT</name>
    <name evidence="20" type="ORF">SAMN06296427_107128</name>
</gene>
<keyword evidence="12 15" id="KW-0648">Protein biosynthesis</keyword>
<dbReference type="SMART" id="SM00873">
    <property type="entry name" value="B3_4"/>
    <property type="match status" value="1"/>
</dbReference>
<dbReference type="GO" id="GO:0000049">
    <property type="term" value="F:tRNA binding"/>
    <property type="evidence" value="ECO:0007669"/>
    <property type="project" value="UniProtKB-UniRule"/>
</dbReference>
<dbReference type="GO" id="GO:0006432">
    <property type="term" value="P:phenylalanyl-tRNA aminoacylation"/>
    <property type="evidence" value="ECO:0007669"/>
    <property type="project" value="UniProtKB-UniRule"/>
</dbReference>
<evidence type="ECO:0000256" key="4">
    <source>
        <dbReference type="ARBA" id="ARBA00022490"/>
    </source>
</evidence>
<evidence type="ECO:0000313" key="21">
    <source>
        <dbReference type="Proteomes" id="UP000192393"/>
    </source>
</evidence>
<feature type="binding site" evidence="15">
    <location>
        <position position="482"/>
    </location>
    <ligand>
        <name>Mg(2+)</name>
        <dbReference type="ChEBI" id="CHEBI:18420"/>
        <note>shared with alpha subunit</note>
    </ligand>
</feature>
<dbReference type="InterPro" id="IPR045060">
    <property type="entry name" value="Phe-tRNA-ligase_IIc_bsu"/>
</dbReference>
<keyword evidence="7 15" id="KW-0479">Metal-binding</keyword>
<evidence type="ECO:0000256" key="15">
    <source>
        <dbReference type="HAMAP-Rule" id="MF_00283"/>
    </source>
</evidence>
<feature type="binding site" evidence="15">
    <location>
        <position position="483"/>
    </location>
    <ligand>
        <name>Mg(2+)</name>
        <dbReference type="ChEBI" id="CHEBI:18420"/>
        <note>shared with alpha subunit</note>
    </ligand>
</feature>
<protein>
    <recommendedName>
        <fullName evidence="15">Phenylalanine--tRNA ligase beta subunit</fullName>
        <ecNumber evidence="15">6.1.1.20</ecNumber>
    </recommendedName>
    <alternativeName>
        <fullName evidence="15">Phenylalanyl-tRNA synthetase beta subunit</fullName>
        <shortName evidence="15">PheRS</shortName>
    </alternativeName>
</protein>
<evidence type="ECO:0000256" key="7">
    <source>
        <dbReference type="ARBA" id="ARBA00022723"/>
    </source>
</evidence>
<evidence type="ECO:0000256" key="14">
    <source>
        <dbReference type="ARBA" id="ARBA00049255"/>
    </source>
</evidence>
<keyword evidence="4 15" id="KW-0963">Cytoplasm</keyword>
<reference evidence="20 21" key="1">
    <citation type="submission" date="2017-04" db="EMBL/GenBank/DDBJ databases">
        <authorList>
            <person name="Afonso C.L."/>
            <person name="Miller P.J."/>
            <person name="Scott M.A."/>
            <person name="Spackman E."/>
            <person name="Goraichik I."/>
            <person name="Dimitrov K.M."/>
            <person name="Suarez D.L."/>
            <person name="Swayne D.E."/>
        </authorList>
    </citation>
    <scope>NUCLEOTIDE SEQUENCE [LARGE SCALE GENOMIC DNA]</scope>
    <source>
        <strain evidence="20 21">CGMCC 1.12708</strain>
    </source>
</reference>
<evidence type="ECO:0000256" key="9">
    <source>
        <dbReference type="ARBA" id="ARBA00022840"/>
    </source>
</evidence>
<dbReference type="InterPro" id="IPR005121">
    <property type="entry name" value="Fdx_antiC-bd"/>
</dbReference>
<dbReference type="InterPro" id="IPR002547">
    <property type="entry name" value="tRNA-bd_dom"/>
</dbReference>
<dbReference type="InterPro" id="IPR004532">
    <property type="entry name" value="Phe-tRNA-ligase_IIc_bsu_bact"/>
</dbReference>
<dbReference type="InterPro" id="IPR036690">
    <property type="entry name" value="Fdx_antiC-bd_sf"/>
</dbReference>
<dbReference type="PROSITE" id="PS50886">
    <property type="entry name" value="TRBD"/>
    <property type="match status" value="1"/>
</dbReference>
<dbReference type="NCBIfam" id="NF045760">
    <property type="entry name" value="YtpR"/>
    <property type="match status" value="1"/>
</dbReference>
<evidence type="ECO:0000256" key="3">
    <source>
        <dbReference type="ARBA" id="ARBA00011209"/>
    </source>
</evidence>
<dbReference type="Pfam" id="PF03484">
    <property type="entry name" value="B5"/>
    <property type="match status" value="1"/>
</dbReference>
<evidence type="ECO:0000256" key="13">
    <source>
        <dbReference type="ARBA" id="ARBA00023146"/>
    </source>
</evidence>
<dbReference type="SUPFAM" id="SSF50249">
    <property type="entry name" value="Nucleic acid-binding proteins"/>
    <property type="match status" value="1"/>
</dbReference>
<evidence type="ECO:0000259" key="18">
    <source>
        <dbReference type="PROSITE" id="PS51447"/>
    </source>
</evidence>
<dbReference type="GO" id="GO:0004826">
    <property type="term" value="F:phenylalanine-tRNA ligase activity"/>
    <property type="evidence" value="ECO:0007669"/>
    <property type="project" value="UniProtKB-UniRule"/>
</dbReference>
<evidence type="ECO:0000313" key="20">
    <source>
        <dbReference type="EMBL" id="SMC76301.1"/>
    </source>
</evidence>
<dbReference type="RefSeq" id="WP_084017807.1">
    <property type="nucleotide sequence ID" value="NZ_FWXS01000007.1"/>
</dbReference>
<feature type="domain" description="FDX-ACB" evidence="18">
    <location>
        <begin position="719"/>
        <end position="812"/>
    </location>
</feature>
<sequence length="813" mass="91292">MKISYNWLSSYLKTDIDVQKIGEILTNIGLEVEGIEAGEVHNNGLEGVVVGKVTSLEKHSNADKLRVATVDIGMGETLQIVCGAPNIAEEQKVAVATVGTELIGNDGKSFKIKETKLRGVDSFGMICSEAELGFSDNHDGIWVLEPSVKIGMPISDLIKKSTDTDVMLEIGLTPNRTDAMSHFGVARDLNAALNVLKIHSEFNASNTEEFESLAKNSNQNTIQIEIKNPELAPRYAGISLTNISVKTSPEWLQNRLKTIGLQPINNVVDITNYILHDLGQPLHAFDADKINGKKIIVQTLTQGTKFKTLDGYERELNGSELMICDEKGGLCMAGIYGGLDSGVTESTKNIFLESAYFEPVTIRKGSKFHGLNTDSSFRFERGVDPNMTITALKKAVILLTQYADAEIVGEIQDIYPNPIQNFKVVLRYHKIDQLLGERIHRERIKNILELLDIKIISESNETLDVEIPPYRADVQREVDLIEEILRIYGYNQIKTPEKITFSVVKNEIVDHQKLENKAANYLVSLGFHEAMNNSLTKTEYQSVYGLEENEGVKMLNPLSGDLAVMRQTMLTGLLENTAYNINRKTADIKLFEIGKTYKKLKKGYEETYKLALLISGNTSRENWTKSTQKTSFYHLKGTVEQLLKRLNLNDVKQKPVSIPNFSDVISLELNGKVLGIAGIVDQKILKKADISQDVFYAELNWEMVVEFASLYKLQYKEILKFPAVKRDLALLLDKGISYADLYESTLNMNLNLLKSVQLFDVYEGDKLPEGKKSYALSFVLQNEEKTLADIEIEKTMNELIRNFQKNFNAELRN</sequence>
<dbReference type="OrthoDB" id="9805455at2"/>
<dbReference type="FunFam" id="3.30.70.380:FF:000001">
    <property type="entry name" value="Phenylalanine--tRNA ligase beta subunit"/>
    <property type="match status" value="1"/>
</dbReference>
<dbReference type="EC" id="6.1.1.20" evidence="15"/>
<organism evidence="20 21">
    <name type="scientific">Moheibacter sediminis</name>
    <dbReference type="NCBI Taxonomy" id="1434700"/>
    <lineage>
        <taxon>Bacteria</taxon>
        <taxon>Pseudomonadati</taxon>
        <taxon>Bacteroidota</taxon>
        <taxon>Flavobacteriia</taxon>
        <taxon>Flavobacteriales</taxon>
        <taxon>Weeksellaceae</taxon>
        <taxon>Moheibacter</taxon>
    </lineage>
</organism>
<dbReference type="Gene3D" id="3.30.70.380">
    <property type="entry name" value="Ferrodoxin-fold anticodon-binding domain"/>
    <property type="match status" value="1"/>
</dbReference>
<evidence type="ECO:0000259" key="17">
    <source>
        <dbReference type="PROSITE" id="PS50886"/>
    </source>
</evidence>
<dbReference type="InterPro" id="IPR041616">
    <property type="entry name" value="PheRS_beta_core"/>
</dbReference>
<keyword evidence="8 15" id="KW-0547">Nucleotide-binding</keyword>
<dbReference type="AlphaFoldDB" id="A0A1W2BTT6"/>
<accession>A0A1W2BTT6</accession>
<dbReference type="Pfam" id="PF01588">
    <property type="entry name" value="tRNA_bind"/>
    <property type="match status" value="1"/>
</dbReference>
<comment type="cofactor">
    <cofactor evidence="15">
        <name>Mg(2+)</name>
        <dbReference type="ChEBI" id="CHEBI:18420"/>
    </cofactor>
    <text evidence="15">Binds 2 magnesium ions per tetramer.</text>
</comment>
<proteinExistence type="inferred from homology"/>
<dbReference type="SUPFAM" id="SSF46955">
    <property type="entry name" value="Putative DNA-binding domain"/>
    <property type="match status" value="1"/>
</dbReference>
<dbReference type="Gene3D" id="3.30.56.10">
    <property type="match status" value="2"/>
</dbReference>
<dbReference type="PANTHER" id="PTHR10947">
    <property type="entry name" value="PHENYLALANYL-TRNA SYNTHETASE BETA CHAIN AND LEUCINE-RICH REPEAT-CONTAINING PROTEIN 47"/>
    <property type="match status" value="1"/>
</dbReference>
<dbReference type="GO" id="GO:0000287">
    <property type="term" value="F:magnesium ion binding"/>
    <property type="evidence" value="ECO:0007669"/>
    <property type="project" value="UniProtKB-UniRule"/>
</dbReference>
<dbReference type="InterPro" id="IPR012340">
    <property type="entry name" value="NA-bd_OB-fold"/>
</dbReference>
<dbReference type="NCBIfam" id="TIGR00472">
    <property type="entry name" value="pheT_bact"/>
    <property type="match status" value="1"/>
</dbReference>
<dbReference type="FunFam" id="2.40.50.140:FF:000045">
    <property type="entry name" value="Phenylalanine--tRNA ligase beta subunit"/>
    <property type="match status" value="1"/>
</dbReference>
<dbReference type="SUPFAM" id="SSF55681">
    <property type="entry name" value="Class II aaRS and biotin synthetases"/>
    <property type="match status" value="1"/>
</dbReference>
<dbReference type="Pfam" id="PF03483">
    <property type="entry name" value="B3_4"/>
    <property type="match status" value="1"/>
</dbReference>
<dbReference type="STRING" id="1434700.SAMN06296427_107128"/>
<dbReference type="Pfam" id="PF03147">
    <property type="entry name" value="FDX-ACB"/>
    <property type="match status" value="1"/>
</dbReference>
<dbReference type="EMBL" id="FWXS01000007">
    <property type="protein sequence ID" value="SMC76301.1"/>
    <property type="molecule type" value="Genomic_DNA"/>
</dbReference>
<feature type="binding site" evidence="15">
    <location>
        <position position="473"/>
    </location>
    <ligand>
        <name>Mg(2+)</name>
        <dbReference type="ChEBI" id="CHEBI:18420"/>
        <note>shared with alpha subunit</note>
    </ligand>
</feature>
<dbReference type="Gene3D" id="2.40.50.140">
    <property type="entry name" value="Nucleic acid-binding proteins"/>
    <property type="match status" value="1"/>
</dbReference>